<dbReference type="GO" id="GO:0005634">
    <property type="term" value="C:nucleus"/>
    <property type="evidence" value="ECO:0007669"/>
    <property type="project" value="TreeGrafter"/>
</dbReference>
<dbReference type="PANTHER" id="PTHR46191">
    <property type="match status" value="1"/>
</dbReference>
<dbReference type="AlphaFoldDB" id="A0AAN7CCH1"/>
<proteinExistence type="predicted"/>
<gene>
    <name evidence="1" type="ORF">C8A03DRAFT_32367</name>
</gene>
<dbReference type="SUPFAM" id="SSF56784">
    <property type="entry name" value="HAD-like"/>
    <property type="match status" value="1"/>
</dbReference>
<dbReference type="Pfam" id="PF00702">
    <property type="entry name" value="Hydrolase"/>
    <property type="match status" value="1"/>
</dbReference>
<reference evidence="1" key="1">
    <citation type="journal article" date="2023" name="Mol. Phylogenet. Evol.">
        <title>Genome-scale phylogeny and comparative genomics of the fungal order Sordariales.</title>
        <authorList>
            <person name="Hensen N."/>
            <person name="Bonometti L."/>
            <person name="Westerberg I."/>
            <person name="Brannstrom I.O."/>
            <person name="Guillou S."/>
            <person name="Cros-Aarteil S."/>
            <person name="Calhoun S."/>
            <person name="Haridas S."/>
            <person name="Kuo A."/>
            <person name="Mondo S."/>
            <person name="Pangilinan J."/>
            <person name="Riley R."/>
            <person name="LaButti K."/>
            <person name="Andreopoulos B."/>
            <person name="Lipzen A."/>
            <person name="Chen C."/>
            <person name="Yan M."/>
            <person name="Daum C."/>
            <person name="Ng V."/>
            <person name="Clum A."/>
            <person name="Steindorff A."/>
            <person name="Ohm R.A."/>
            <person name="Martin F."/>
            <person name="Silar P."/>
            <person name="Natvig D.O."/>
            <person name="Lalanne C."/>
            <person name="Gautier V."/>
            <person name="Ament-Velasquez S.L."/>
            <person name="Kruys A."/>
            <person name="Hutchinson M.I."/>
            <person name="Powell A.J."/>
            <person name="Barry K."/>
            <person name="Miller A.N."/>
            <person name="Grigoriev I.V."/>
            <person name="Debuchy R."/>
            <person name="Gladieux P."/>
            <person name="Hiltunen Thoren M."/>
            <person name="Johannesson H."/>
        </authorList>
    </citation>
    <scope>NUCLEOTIDE SEQUENCE</scope>
    <source>
        <strain evidence="1">CBS 532.94</strain>
    </source>
</reference>
<dbReference type="InterPro" id="IPR036412">
    <property type="entry name" value="HAD-like_sf"/>
</dbReference>
<name>A0AAN7CCH1_9PEZI</name>
<dbReference type="InterPro" id="IPR023214">
    <property type="entry name" value="HAD_sf"/>
</dbReference>
<dbReference type="Proteomes" id="UP001303760">
    <property type="component" value="Unassembled WGS sequence"/>
</dbReference>
<protein>
    <recommendedName>
        <fullName evidence="3">Haloacid dehalogenase</fullName>
    </recommendedName>
</protein>
<evidence type="ECO:0000313" key="1">
    <source>
        <dbReference type="EMBL" id="KAK4239511.1"/>
    </source>
</evidence>
<dbReference type="PANTHER" id="PTHR46191:SF2">
    <property type="entry name" value="HALOACID DEHALOGENASE-LIKE HYDROLASE DOMAIN-CONTAINING PROTEIN 3"/>
    <property type="match status" value="1"/>
</dbReference>
<dbReference type="Gene3D" id="3.40.50.1000">
    <property type="entry name" value="HAD superfamily/HAD-like"/>
    <property type="match status" value="1"/>
</dbReference>
<organism evidence="1 2">
    <name type="scientific">Achaetomium macrosporum</name>
    <dbReference type="NCBI Taxonomy" id="79813"/>
    <lineage>
        <taxon>Eukaryota</taxon>
        <taxon>Fungi</taxon>
        <taxon>Dikarya</taxon>
        <taxon>Ascomycota</taxon>
        <taxon>Pezizomycotina</taxon>
        <taxon>Sordariomycetes</taxon>
        <taxon>Sordariomycetidae</taxon>
        <taxon>Sordariales</taxon>
        <taxon>Chaetomiaceae</taxon>
        <taxon>Achaetomium</taxon>
    </lineage>
</organism>
<evidence type="ECO:0000313" key="2">
    <source>
        <dbReference type="Proteomes" id="UP001303760"/>
    </source>
</evidence>
<evidence type="ECO:0008006" key="3">
    <source>
        <dbReference type="Google" id="ProtNLM"/>
    </source>
</evidence>
<reference evidence="1" key="2">
    <citation type="submission" date="2023-05" db="EMBL/GenBank/DDBJ databases">
        <authorList>
            <consortium name="Lawrence Berkeley National Laboratory"/>
            <person name="Steindorff A."/>
            <person name="Hensen N."/>
            <person name="Bonometti L."/>
            <person name="Westerberg I."/>
            <person name="Brannstrom I.O."/>
            <person name="Guillou S."/>
            <person name="Cros-Aarteil S."/>
            <person name="Calhoun S."/>
            <person name="Haridas S."/>
            <person name="Kuo A."/>
            <person name="Mondo S."/>
            <person name="Pangilinan J."/>
            <person name="Riley R."/>
            <person name="Labutti K."/>
            <person name="Andreopoulos B."/>
            <person name="Lipzen A."/>
            <person name="Chen C."/>
            <person name="Yanf M."/>
            <person name="Daum C."/>
            <person name="Ng V."/>
            <person name="Clum A."/>
            <person name="Ohm R."/>
            <person name="Martin F."/>
            <person name="Silar P."/>
            <person name="Natvig D."/>
            <person name="Lalanne C."/>
            <person name="Gautier V."/>
            <person name="Ament-Velasquez S.L."/>
            <person name="Kruys A."/>
            <person name="Hutchinson M.I."/>
            <person name="Powell A.J."/>
            <person name="Barry K."/>
            <person name="Miller A.N."/>
            <person name="Grigoriev I.V."/>
            <person name="Debuchy R."/>
            <person name="Gladieux P."/>
            <person name="Thoren M.H."/>
            <person name="Johannesson H."/>
        </authorList>
    </citation>
    <scope>NUCLEOTIDE SEQUENCE</scope>
    <source>
        <strain evidence="1">CBS 532.94</strain>
    </source>
</reference>
<accession>A0AAN7CCH1</accession>
<dbReference type="Gene3D" id="1.10.150.720">
    <property type="entry name" value="Haloacid dehalogenase-like hydrolase"/>
    <property type="match status" value="1"/>
</dbReference>
<dbReference type="InterPro" id="IPR044924">
    <property type="entry name" value="HAD-SF_hydro_IA_REG-2-like_cap"/>
</dbReference>
<comment type="caution">
    <text evidence="1">The sequence shown here is derived from an EMBL/GenBank/DDBJ whole genome shotgun (WGS) entry which is preliminary data.</text>
</comment>
<sequence>MGRRNLLLCFDAFGTLFKPRQPIAEQYAAVARECGLNGFTTEQLQAAFKTAFSGESKAHPNYGRATGMGAEKWWTNVIHKTFQHLIGASRKLPEALAPRLLHRFSSREGYSLAPQVDSLLRSLKHRRQQQQRSSIAVGVITNSDDRVPSILSSLGLRVSPLRFGSSIKPVDPSSHDEYDIDLLCLSYDVGFAKPDRRIFDAAEDMANQLLPAAAAQEEGKPVRVSNSGPATEDAASLLKLYVGDEFEKDVVGARDAGWNAVFVGTDADIGGQDIDMLDLDRLDTSGLEEVFPDKDTSPVTIRADSTQAFLKWLIERSAAGG</sequence>
<dbReference type="EMBL" id="MU860061">
    <property type="protein sequence ID" value="KAK4239511.1"/>
    <property type="molecule type" value="Genomic_DNA"/>
</dbReference>
<dbReference type="InterPro" id="IPR051828">
    <property type="entry name" value="HAD-like_hydrolase_domain"/>
</dbReference>
<keyword evidence="2" id="KW-1185">Reference proteome</keyword>